<dbReference type="Gene3D" id="3.40.50.261">
    <property type="entry name" value="Succinyl-CoA synthetase domains"/>
    <property type="match status" value="2"/>
</dbReference>
<keyword evidence="2" id="KW-0547">Nucleotide-binding</keyword>
<feature type="non-terminal residue" evidence="5">
    <location>
        <position position="358"/>
    </location>
</feature>
<keyword evidence="1" id="KW-0436">Ligase</keyword>
<evidence type="ECO:0000313" key="5">
    <source>
        <dbReference type="EMBL" id="KKK59195.1"/>
    </source>
</evidence>
<dbReference type="GO" id="GO:0005524">
    <property type="term" value="F:ATP binding"/>
    <property type="evidence" value="ECO:0007669"/>
    <property type="project" value="UniProtKB-KW"/>
</dbReference>
<keyword evidence="3" id="KW-0067">ATP-binding</keyword>
<dbReference type="InterPro" id="IPR051538">
    <property type="entry name" value="Acyl-CoA_Synth/Transferase"/>
</dbReference>
<evidence type="ECO:0000256" key="3">
    <source>
        <dbReference type="ARBA" id="ARBA00022840"/>
    </source>
</evidence>
<feature type="non-terminal residue" evidence="5">
    <location>
        <position position="1"/>
    </location>
</feature>
<protein>
    <recommendedName>
        <fullName evidence="4">Succinyl-CoA synthetase-like flavodoxin domain-containing protein</fullName>
    </recommendedName>
</protein>
<name>A0A0F8XE07_9ZZZZ</name>
<feature type="domain" description="Succinyl-CoA synthetase-like flavodoxin" evidence="4">
    <location>
        <begin position="23"/>
        <end position="164"/>
    </location>
</feature>
<dbReference type="PANTHER" id="PTHR43334:SF2">
    <property type="entry name" value="ACETATE--COA LIGASE [ADP-FORMING]"/>
    <property type="match status" value="1"/>
</dbReference>
<dbReference type="InterPro" id="IPR016102">
    <property type="entry name" value="Succinyl-CoA_synth-like"/>
</dbReference>
<proteinExistence type="predicted"/>
<organism evidence="5">
    <name type="scientific">marine sediment metagenome</name>
    <dbReference type="NCBI Taxonomy" id="412755"/>
    <lineage>
        <taxon>unclassified sequences</taxon>
        <taxon>metagenomes</taxon>
        <taxon>ecological metagenomes</taxon>
    </lineage>
</organism>
<dbReference type="SUPFAM" id="SSF52210">
    <property type="entry name" value="Succinyl-CoA synthetase domains"/>
    <property type="match status" value="3"/>
</dbReference>
<dbReference type="GO" id="GO:0016874">
    <property type="term" value="F:ligase activity"/>
    <property type="evidence" value="ECO:0007669"/>
    <property type="project" value="UniProtKB-KW"/>
</dbReference>
<comment type="caution">
    <text evidence="5">The sequence shown here is derived from an EMBL/GenBank/DDBJ whole genome shotgun (WGS) entry which is preliminary data.</text>
</comment>
<dbReference type="Pfam" id="PF13607">
    <property type="entry name" value="Succ_CoA_lig"/>
    <property type="match status" value="1"/>
</dbReference>
<dbReference type="AlphaFoldDB" id="A0A0F8XE07"/>
<sequence>DGDYDDKKGGFFTGQFALTNYKRGNVAIITQSGFLNGGIAPLIFRQYPSLGFRYIVSIGNKMDLGENEFLEYILQDDTVNVIAIYLESFKDPRKFISLCRKAKQLPKKTIILVKGGKTSQGMKAASSHTGALAEDERLIDAIIKQAGVIQANNFFEMFQFLRTFSMMYKSGKKFPVKGNIALVVGSGGMGTVMGDIAMKYGLKFPEFGEKSYNILKSVFPDWMPPNRFALVDMWPTMEKAMMDAAKKAKSTAKKSTKKTTINEKERNPFRMMGSFGNVMEIIQRAVLEEPKIEGLFTSMPGGPRGREGTMDFMTPMLERIAKYPKPVFFYSVMESEGALEMSRLCGKYNIPVFTRTED</sequence>
<accession>A0A0F8XE07</accession>
<evidence type="ECO:0000259" key="4">
    <source>
        <dbReference type="Pfam" id="PF13607"/>
    </source>
</evidence>
<gene>
    <name evidence="5" type="ORF">LCGC14_3036820</name>
</gene>
<dbReference type="PANTHER" id="PTHR43334">
    <property type="entry name" value="ACETATE--COA LIGASE [ADP-FORMING]"/>
    <property type="match status" value="1"/>
</dbReference>
<reference evidence="5" key="1">
    <citation type="journal article" date="2015" name="Nature">
        <title>Complex archaea that bridge the gap between prokaryotes and eukaryotes.</title>
        <authorList>
            <person name="Spang A."/>
            <person name="Saw J.H."/>
            <person name="Jorgensen S.L."/>
            <person name="Zaremba-Niedzwiedzka K."/>
            <person name="Martijn J."/>
            <person name="Lind A.E."/>
            <person name="van Eijk R."/>
            <person name="Schleper C."/>
            <person name="Guy L."/>
            <person name="Ettema T.J."/>
        </authorList>
    </citation>
    <scope>NUCLEOTIDE SEQUENCE</scope>
</reference>
<evidence type="ECO:0000256" key="1">
    <source>
        <dbReference type="ARBA" id="ARBA00022598"/>
    </source>
</evidence>
<evidence type="ECO:0000256" key="2">
    <source>
        <dbReference type="ARBA" id="ARBA00022741"/>
    </source>
</evidence>
<dbReference type="InterPro" id="IPR032875">
    <property type="entry name" value="Succ_CoA_lig_flav_dom"/>
</dbReference>
<dbReference type="EMBL" id="LAZR01063602">
    <property type="protein sequence ID" value="KKK59195.1"/>
    <property type="molecule type" value="Genomic_DNA"/>
</dbReference>